<dbReference type="Proteomes" id="UP000789342">
    <property type="component" value="Unassembled WGS sequence"/>
</dbReference>
<keyword evidence="2" id="KW-1185">Reference proteome</keyword>
<protein>
    <submittedName>
        <fullName evidence="1">3756_t:CDS:1</fullName>
    </submittedName>
</protein>
<dbReference type="AlphaFoldDB" id="A0A9N8ZLQ8"/>
<reference evidence="1" key="1">
    <citation type="submission" date="2021-06" db="EMBL/GenBank/DDBJ databases">
        <authorList>
            <person name="Kallberg Y."/>
            <person name="Tangrot J."/>
            <person name="Rosling A."/>
        </authorList>
    </citation>
    <scope>NUCLEOTIDE SEQUENCE</scope>
    <source>
        <strain evidence="1">CL551</strain>
    </source>
</reference>
<organism evidence="1 2">
    <name type="scientific">Acaulospora morrowiae</name>
    <dbReference type="NCBI Taxonomy" id="94023"/>
    <lineage>
        <taxon>Eukaryota</taxon>
        <taxon>Fungi</taxon>
        <taxon>Fungi incertae sedis</taxon>
        <taxon>Mucoromycota</taxon>
        <taxon>Glomeromycotina</taxon>
        <taxon>Glomeromycetes</taxon>
        <taxon>Diversisporales</taxon>
        <taxon>Acaulosporaceae</taxon>
        <taxon>Acaulospora</taxon>
    </lineage>
</organism>
<name>A0A9N8ZLQ8_9GLOM</name>
<dbReference type="OrthoDB" id="2432017at2759"/>
<sequence>MEEPKNNLEFANRCIFCILQKKRCHGCPPCISKKERCTHITPKAYICEKCKKSKNFCLFQCTKCYKSNKSVEKGQPLPWCNDCKIATEDPPVRLETIEKDGKVYLRPIDHNNNEYEVDDEIFEKILELKKKNGYDLVRHFPEYSITENNFPHISGALANSIVSNEPLRRHFSEYAVTENGFSHVSNVSNAPANYITHELFNMNHIAP</sequence>
<gene>
    <name evidence="1" type="ORF">AMORRO_LOCUS3204</name>
</gene>
<accession>A0A9N8ZLQ8</accession>
<evidence type="ECO:0000313" key="1">
    <source>
        <dbReference type="EMBL" id="CAG8499971.1"/>
    </source>
</evidence>
<dbReference type="EMBL" id="CAJVPV010001510">
    <property type="protein sequence ID" value="CAG8499971.1"/>
    <property type="molecule type" value="Genomic_DNA"/>
</dbReference>
<comment type="caution">
    <text evidence="1">The sequence shown here is derived from an EMBL/GenBank/DDBJ whole genome shotgun (WGS) entry which is preliminary data.</text>
</comment>
<evidence type="ECO:0000313" key="2">
    <source>
        <dbReference type="Proteomes" id="UP000789342"/>
    </source>
</evidence>
<proteinExistence type="predicted"/>